<dbReference type="PATRIC" id="fig|1423740.3.peg.794"/>
<evidence type="ECO:0000313" key="1">
    <source>
        <dbReference type="EMBL" id="KRL83179.1"/>
    </source>
</evidence>
<evidence type="ECO:0000313" key="2">
    <source>
        <dbReference type="Proteomes" id="UP000051048"/>
    </source>
</evidence>
<accession>A0A0R1U0V4</accession>
<dbReference type="EMBL" id="AZFH01000015">
    <property type="protein sequence ID" value="KRL83179.1"/>
    <property type="molecule type" value="Genomic_DNA"/>
</dbReference>
<dbReference type="InterPro" id="IPR009057">
    <property type="entry name" value="Homeodomain-like_sf"/>
</dbReference>
<proteinExistence type="predicted"/>
<dbReference type="OrthoDB" id="2303790at2"/>
<reference evidence="1 2" key="1">
    <citation type="journal article" date="2015" name="Genome Announc.">
        <title>Expanding the biotechnology potential of lactobacilli through comparative genomics of 213 strains and associated genera.</title>
        <authorList>
            <person name="Sun Z."/>
            <person name="Harris H.M."/>
            <person name="McCann A."/>
            <person name="Guo C."/>
            <person name="Argimon S."/>
            <person name="Zhang W."/>
            <person name="Yang X."/>
            <person name="Jeffery I.B."/>
            <person name="Cooney J.C."/>
            <person name="Kagawa T.F."/>
            <person name="Liu W."/>
            <person name="Song Y."/>
            <person name="Salvetti E."/>
            <person name="Wrobel A."/>
            <person name="Rasinkangas P."/>
            <person name="Parkhill J."/>
            <person name="Rea M.C."/>
            <person name="O'Sullivan O."/>
            <person name="Ritari J."/>
            <person name="Douillard F.P."/>
            <person name="Paul Ross R."/>
            <person name="Yang R."/>
            <person name="Briner A.E."/>
            <person name="Felis G.E."/>
            <person name="de Vos W.M."/>
            <person name="Barrangou R."/>
            <person name="Klaenhammer T.R."/>
            <person name="Caufield P.W."/>
            <person name="Cui Y."/>
            <person name="Zhang H."/>
            <person name="O'Toole P.W."/>
        </authorList>
    </citation>
    <scope>NUCLEOTIDE SEQUENCE [LARGE SCALE GENOMIC DNA]</scope>
    <source>
        <strain evidence="1 2">DSM 15833</strain>
    </source>
</reference>
<organism evidence="1 2">
    <name type="scientific">Ligilactobacillus equi DSM 15833 = JCM 10991</name>
    <dbReference type="NCBI Taxonomy" id="1423740"/>
    <lineage>
        <taxon>Bacteria</taxon>
        <taxon>Bacillati</taxon>
        <taxon>Bacillota</taxon>
        <taxon>Bacilli</taxon>
        <taxon>Lactobacillales</taxon>
        <taxon>Lactobacillaceae</taxon>
        <taxon>Ligilactobacillus</taxon>
    </lineage>
</organism>
<dbReference type="STRING" id="1423740.FC36_GL000747"/>
<dbReference type="Proteomes" id="UP000051048">
    <property type="component" value="Unassembled WGS sequence"/>
</dbReference>
<dbReference type="RefSeq" id="WP_023858773.1">
    <property type="nucleotide sequence ID" value="NZ_AZFH01000015.1"/>
</dbReference>
<protein>
    <submittedName>
        <fullName evidence="1">Uncharacterized protein</fullName>
    </submittedName>
</protein>
<gene>
    <name evidence="1" type="ORF">FC36_GL000747</name>
</gene>
<dbReference type="SUPFAM" id="SSF46689">
    <property type="entry name" value="Homeodomain-like"/>
    <property type="match status" value="1"/>
</dbReference>
<comment type="caution">
    <text evidence="1">The sequence shown here is derived from an EMBL/GenBank/DDBJ whole genome shotgun (WGS) entry which is preliminary data.</text>
</comment>
<dbReference type="AlphaFoldDB" id="A0A0R1U0V4"/>
<sequence>MNKYNEIYAELADLLGRHGMDLVYQNYHGMQVNFPVRLYTRDYVKQKLKKENNPVDIKAMAKKYGYSEKTIRRMLKESE</sequence>
<name>A0A0R1U0V4_9LACO</name>